<dbReference type="Pfam" id="PF15860">
    <property type="entry name" value="DUF4728"/>
    <property type="match status" value="1"/>
</dbReference>
<feature type="transmembrane region" description="Helical" evidence="1">
    <location>
        <begin position="117"/>
        <end position="143"/>
    </location>
</feature>
<evidence type="ECO:0000256" key="1">
    <source>
        <dbReference type="SAM" id="Phobius"/>
    </source>
</evidence>
<keyword evidence="1" id="KW-0472">Membrane</keyword>
<feature type="transmembrane region" description="Helical" evidence="1">
    <location>
        <begin position="20"/>
        <end position="42"/>
    </location>
</feature>
<keyword evidence="3" id="KW-1185">Reference proteome</keyword>
<dbReference type="InterPro" id="IPR031720">
    <property type="entry name" value="DUF4728"/>
</dbReference>
<dbReference type="OrthoDB" id="10471942at2759"/>
<dbReference type="EMBL" id="LR899009">
    <property type="protein sequence ID" value="CAD7078228.1"/>
    <property type="molecule type" value="Genomic_DNA"/>
</dbReference>
<evidence type="ECO:0000313" key="2">
    <source>
        <dbReference type="EMBL" id="CAD7078228.1"/>
    </source>
</evidence>
<accession>A0A7R8YM68</accession>
<evidence type="ECO:0000313" key="3">
    <source>
        <dbReference type="Proteomes" id="UP000594454"/>
    </source>
</evidence>
<reference evidence="2 3" key="1">
    <citation type="submission" date="2020-11" db="EMBL/GenBank/DDBJ databases">
        <authorList>
            <person name="Wallbank WR R."/>
            <person name="Pardo Diaz C."/>
            <person name="Kozak K."/>
            <person name="Martin S."/>
            <person name="Jiggins C."/>
            <person name="Moest M."/>
            <person name="Warren A I."/>
            <person name="Generalovic N T."/>
            <person name="Byers J.R.P. K."/>
            <person name="Montejo-Kovacevich G."/>
            <person name="Yen C E."/>
        </authorList>
    </citation>
    <scope>NUCLEOTIDE SEQUENCE [LARGE SCALE GENOMIC DNA]</scope>
</reference>
<proteinExistence type="predicted"/>
<dbReference type="Proteomes" id="UP000594454">
    <property type="component" value="Chromosome 1"/>
</dbReference>
<dbReference type="InParanoid" id="A0A7R8YM68"/>
<gene>
    <name evidence="2" type="ORF">HERILL_LOCUS1508</name>
</gene>
<keyword evidence="1" id="KW-1133">Transmembrane helix</keyword>
<organism evidence="2 3">
    <name type="scientific">Hermetia illucens</name>
    <name type="common">Black soldier fly</name>
    <dbReference type="NCBI Taxonomy" id="343691"/>
    <lineage>
        <taxon>Eukaryota</taxon>
        <taxon>Metazoa</taxon>
        <taxon>Ecdysozoa</taxon>
        <taxon>Arthropoda</taxon>
        <taxon>Hexapoda</taxon>
        <taxon>Insecta</taxon>
        <taxon>Pterygota</taxon>
        <taxon>Neoptera</taxon>
        <taxon>Endopterygota</taxon>
        <taxon>Diptera</taxon>
        <taxon>Brachycera</taxon>
        <taxon>Stratiomyomorpha</taxon>
        <taxon>Stratiomyidae</taxon>
        <taxon>Hermetiinae</taxon>
        <taxon>Hermetia</taxon>
    </lineage>
</organism>
<dbReference type="AlphaFoldDB" id="A0A7R8YM68"/>
<sequence length="159" mass="18027">MEKMWPLKKCCFCFKLETGAYTLGILGIFACPLNVYFLFLTINEKKAETVPVPVKLYGTIWSAIALIAFTMLIIGSKKRERQCLIPYLLMNMLSLILNLMALTAVAIYLLLAGRMLIGVAILIGTHILTAWGVYIWMCIYSLYLEMIDDEKNQVDPAYV</sequence>
<name>A0A7R8YM68_HERIL</name>
<dbReference type="FunCoup" id="A0A7R8YM68">
    <property type="interactions" value="3"/>
</dbReference>
<feature type="transmembrane region" description="Helical" evidence="1">
    <location>
        <begin position="87"/>
        <end position="111"/>
    </location>
</feature>
<protein>
    <submittedName>
        <fullName evidence="2">Uncharacterized protein</fullName>
    </submittedName>
</protein>
<dbReference type="PROSITE" id="PS51257">
    <property type="entry name" value="PROKAR_LIPOPROTEIN"/>
    <property type="match status" value="1"/>
</dbReference>
<feature type="transmembrane region" description="Helical" evidence="1">
    <location>
        <begin position="54"/>
        <end position="75"/>
    </location>
</feature>
<keyword evidence="1" id="KW-0812">Transmembrane</keyword>
<dbReference type="OMA" id="VIVECEK"/>